<sequence>VLAILAKNVFYVSKSLLYILVAAIKKQNQRQAINQMEKLLDSNFNQTFSVCFCSACHSKYERIKKVKSNTTDIEKLNTTNTKQSESSLYNNSSKCDSELKFKLFVKNENRNILPGKSITTKLVNFEEFKDLIQQWICKINNNYSIVISNYSLSYKVEHSQTGTMILQDNDIWKEFLKQYKPIKIITDKIICIKKNTTIDTPPVYPIFNISYGQIVRLQFPSQSTNSNNTLPYGMSYTPQPQIIYYPAHYSSKRVHKFFLKLEVINNESESYILFERAFENEKILLDTIKELSESDLIELGVNKMR</sequence>
<feature type="non-terminal residue" evidence="1">
    <location>
        <position position="1"/>
    </location>
</feature>
<reference evidence="1 2" key="1">
    <citation type="submission" date="2021-06" db="EMBL/GenBank/DDBJ databases">
        <authorList>
            <person name="Kallberg Y."/>
            <person name="Tangrot J."/>
            <person name="Rosling A."/>
        </authorList>
    </citation>
    <scope>NUCLEOTIDE SEQUENCE [LARGE SCALE GENOMIC DNA]</scope>
    <source>
        <strain evidence="1 2">120-4 pot B 10/14</strain>
    </source>
</reference>
<gene>
    <name evidence="1" type="ORF">GMARGA_LOCUS20697</name>
</gene>
<organism evidence="1 2">
    <name type="scientific">Gigaspora margarita</name>
    <dbReference type="NCBI Taxonomy" id="4874"/>
    <lineage>
        <taxon>Eukaryota</taxon>
        <taxon>Fungi</taxon>
        <taxon>Fungi incertae sedis</taxon>
        <taxon>Mucoromycota</taxon>
        <taxon>Glomeromycotina</taxon>
        <taxon>Glomeromycetes</taxon>
        <taxon>Diversisporales</taxon>
        <taxon>Gigasporaceae</taxon>
        <taxon>Gigaspora</taxon>
    </lineage>
</organism>
<proteinExistence type="predicted"/>
<dbReference type="EMBL" id="CAJVQB010018415">
    <property type="protein sequence ID" value="CAG8787544.1"/>
    <property type="molecule type" value="Genomic_DNA"/>
</dbReference>
<protein>
    <submittedName>
        <fullName evidence="1">32897_t:CDS:1</fullName>
    </submittedName>
</protein>
<name>A0ABN7VNE4_GIGMA</name>
<evidence type="ECO:0000313" key="2">
    <source>
        <dbReference type="Proteomes" id="UP000789901"/>
    </source>
</evidence>
<accession>A0ABN7VNE4</accession>
<evidence type="ECO:0000313" key="1">
    <source>
        <dbReference type="EMBL" id="CAG8787544.1"/>
    </source>
</evidence>
<dbReference type="Proteomes" id="UP000789901">
    <property type="component" value="Unassembled WGS sequence"/>
</dbReference>
<comment type="caution">
    <text evidence="1">The sequence shown here is derived from an EMBL/GenBank/DDBJ whole genome shotgun (WGS) entry which is preliminary data.</text>
</comment>
<keyword evidence="2" id="KW-1185">Reference proteome</keyword>